<name>A0ABR3LX99_9TELE</name>
<evidence type="ECO:0000313" key="2">
    <source>
        <dbReference type="EMBL" id="KAL1256631.1"/>
    </source>
</evidence>
<gene>
    <name evidence="2" type="ORF">QQF64_012176</name>
</gene>
<feature type="non-terminal residue" evidence="2">
    <location>
        <position position="159"/>
    </location>
</feature>
<reference evidence="2 3" key="1">
    <citation type="submission" date="2023-09" db="EMBL/GenBank/DDBJ databases">
        <authorList>
            <person name="Wang M."/>
        </authorList>
    </citation>
    <scope>NUCLEOTIDE SEQUENCE [LARGE SCALE GENOMIC DNA]</scope>
    <source>
        <strain evidence="2">GT-2023</strain>
        <tissue evidence="2">Liver</tissue>
    </source>
</reference>
<keyword evidence="1" id="KW-0175">Coiled coil</keyword>
<proteinExistence type="predicted"/>
<protein>
    <submittedName>
        <fullName evidence="2">Uncharacterized protein</fullName>
    </submittedName>
</protein>
<dbReference type="PANTHER" id="PTHR34251">
    <property type="entry name" value="LEUCINE-, GLUTAMATE- AND LYSINE-RICH PROTEIN 1"/>
    <property type="match status" value="1"/>
</dbReference>
<feature type="coiled-coil region" evidence="1">
    <location>
        <begin position="66"/>
        <end position="152"/>
    </location>
</feature>
<accession>A0ABR3LX99</accession>
<keyword evidence="3" id="KW-1185">Reference proteome</keyword>
<sequence length="159" mass="18821">MGFDLYDSNLTVLVQTVKIMEEIPGETADKKEMEIHVPSYPLPLEIQQMEHSEKACRYCGVSYLILHEFQRLQERLREVERELEKERGSVERERTLREELKEAYTHLEELKTSVLQQKETTKALDLQLCVVTREMESVREEKKTAIAELENERTCRLHL</sequence>
<dbReference type="InterPro" id="IPR038799">
    <property type="entry name" value="LEKR1"/>
</dbReference>
<evidence type="ECO:0000256" key="1">
    <source>
        <dbReference type="SAM" id="Coils"/>
    </source>
</evidence>
<comment type="caution">
    <text evidence="2">The sequence shown here is derived from an EMBL/GenBank/DDBJ whole genome shotgun (WGS) entry which is preliminary data.</text>
</comment>
<dbReference type="Proteomes" id="UP001558613">
    <property type="component" value="Unassembled WGS sequence"/>
</dbReference>
<organism evidence="2 3">
    <name type="scientific">Cirrhinus molitorella</name>
    <name type="common">mud carp</name>
    <dbReference type="NCBI Taxonomy" id="172907"/>
    <lineage>
        <taxon>Eukaryota</taxon>
        <taxon>Metazoa</taxon>
        <taxon>Chordata</taxon>
        <taxon>Craniata</taxon>
        <taxon>Vertebrata</taxon>
        <taxon>Euteleostomi</taxon>
        <taxon>Actinopterygii</taxon>
        <taxon>Neopterygii</taxon>
        <taxon>Teleostei</taxon>
        <taxon>Ostariophysi</taxon>
        <taxon>Cypriniformes</taxon>
        <taxon>Cyprinidae</taxon>
        <taxon>Labeoninae</taxon>
        <taxon>Labeonini</taxon>
        <taxon>Cirrhinus</taxon>
    </lineage>
</organism>
<dbReference type="EMBL" id="JAYMGO010000018">
    <property type="protein sequence ID" value="KAL1256631.1"/>
    <property type="molecule type" value="Genomic_DNA"/>
</dbReference>
<evidence type="ECO:0000313" key="3">
    <source>
        <dbReference type="Proteomes" id="UP001558613"/>
    </source>
</evidence>
<dbReference type="PANTHER" id="PTHR34251:SF1">
    <property type="entry name" value="LEUCINE, GLUTAMATE AND LYSINE RICH 1"/>
    <property type="match status" value="1"/>
</dbReference>